<dbReference type="AlphaFoldDB" id="M7ZLU5"/>
<accession>M7ZLU5</accession>
<protein>
    <submittedName>
        <fullName evidence="1">Uncharacterized protein</fullName>
    </submittedName>
</protein>
<reference evidence="1" key="1">
    <citation type="journal article" date="2013" name="Nature">
        <title>Draft genome of the wheat A-genome progenitor Triticum urartu.</title>
        <authorList>
            <person name="Ling H.Q."/>
            <person name="Zhao S."/>
            <person name="Liu D."/>
            <person name="Wang J."/>
            <person name="Sun H."/>
            <person name="Zhang C."/>
            <person name="Fan H."/>
            <person name="Li D."/>
            <person name="Dong L."/>
            <person name="Tao Y."/>
            <person name="Gao C."/>
            <person name="Wu H."/>
            <person name="Li Y."/>
            <person name="Cui Y."/>
            <person name="Guo X."/>
            <person name="Zheng S."/>
            <person name="Wang B."/>
            <person name="Yu K."/>
            <person name="Liang Q."/>
            <person name="Yang W."/>
            <person name="Lou X."/>
            <person name="Chen J."/>
            <person name="Feng M."/>
            <person name="Jian J."/>
            <person name="Zhang X."/>
            <person name="Luo G."/>
            <person name="Jiang Y."/>
            <person name="Liu J."/>
            <person name="Wang Z."/>
            <person name="Sha Y."/>
            <person name="Zhang B."/>
            <person name="Wu H."/>
            <person name="Tang D."/>
            <person name="Shen Q."/>
            <person name="Xue P."/>
            <person name="Zou S."/>
            <person name="Wang X."/>
            <person name="Liu X."/>
            <person name="Wang F."/>
            <person name="Yang Y."/>
            <person name="An X."/>
            <person name="Dong Z."/>
            <person name="Zhang K."/>
            <person name="Zhang X."/>
            <person name="Luo M.C."/>
            <person name="Dvorak J."/>
            <person name="Tong Y."/>
            <person name="Wang J."/>
            <person name="Yang H."/>
            <person name="Li Z."/>
            <person name="Wang D."/>
            <person name="Zhang A."/>
            <person name="Wang J."/>
        </authorList>
    </citation>
    <scope>NUCLEOTIDE SEQUENCE</scope>
</reference>
<gene>
    <name evidence="1" type="ORF">TRIUR3_20433</name>
</gene>
<dbReference type="STRING" id="4572.M7ZLU5"/>
<evidence type="ECO:0000313" key="1">
    <source>
        <dbReference type="EMBL" id="EMS53335.1"/>
    </source>
</evidence>
<proteinExistence type="predicted"/>
<sequence>MTTRGTVGDCRRLRDGVRGEVRLPPRIIGVNQLPKLKEISLGSCGRVAKLALLQSEVDAHPNSPVLRLSEERRSHHDLGGILVQLGEATGESSSLRPEPAAAGESSRSQAVGMATANIRSAQLIASLSFN</sequence>
<organism evidence="1">
    <name type="scientific">Triticum urartu</name>
    <name type="common">Red wild einkorn</name>
    <name type="synonym">Crithodium urartu</name>
    <dbReference type="NCBI Taxonomy" id="4572"/>
    <lineage>
        <taxon>Eukaryota</taxon>
        <taxon>Viridiplantae</taxon>
        <taxon>Streptophyta</taxon>
        <taxon>Embryophyta</taxon>
        <taxon>Tracheophyta</taxon>
        <taxon>Spermatophyta</taxon>
        <taxon>Magnoliopsida</taxon>
        <taxon>Liliopsida</taxon>
        <taxon>Poales</taxon>
        <taxon>Poaceae</taxon>
        <taxon>BOP clade</taxon>
        <taxon>Pooideae</taxon>
        <taxon>Triticodae</taxon>
        <taxon>Triticeae</taxon>
        <taxon>Triticinae</taxon>
        <taxon>Triticum</taxon>
    </lineage>
</organism>
<name>M7ZLU5_TRIUA</name>
<dbReference type="EMBL" id="KD195662">
    <property type="protein sequence ID" value="EMS53335.1"/>
    <property type="molecule type" value="Genomic_DNA"/>
</dbReference>